<dbReference type="AlphaFoldDB" id="A0A7W6P9U7"/>
<reference evidence="1 2" key="1">
    <citation type="submission" date="2020-08" db="EMBL/GenBank/DDBJ databases">
        <title>Genomic Encyclopedia of Type Strains, Phase IV (KMG-IV): sequencing the most valuable type-strain genomes for metagenomic binning, comparative biology and taxonomic classification.</title>
        <authorList>
            <person name="Goeker M."/>
        </authorList>
    </citation>
    <scope>NUCLEOTIDE SEQUENCE [LARGE SCALE GENOMIC DNA]</scope>
    <source>
        <strain evidence="1 2">DSM 28101</strain>
    </source>
</reference>
<dbReference type="Proteomes" id="UP000530571">
    <property type="component" value="Unassembled WGS sequence"/>
</dbReference>
<dbReference type="EMBL" id="JACIDZ010000001">
    <property type="protein sequence ID" value="MBB4120732.1"/>
    <property type="molecule type" value="Genomic_DNA"/>
</dbReference>
<organism evidence="1 2">
    <name type="scientific">Martelella radicis</name>
    <dbReference type="NCBI Taxonomy" id="1397476"/>
    <lineage>
        <taxon>Bacteria</taxon>
        <taxon>Pseudomonadati</taxon>
        <taxon>Pseudomonadota</taxon>
        <taxon>Alphaproteobacteria</taxon>
        <taxon>Hyphomicrobiales</taxon>
        <taxon>Aurantimonadaceae</taxon>
        <taxon>Martelella</taxon>
    </lineage>
</organism>
<accession>A0A7W6P9U7</accession>
<comment type="caution">
    <text evidence="1">The sequence shown here is derived from an EMBL/GenBank/DDBJ whole genome shotgun (WGS) entry which is preliminary data.</text>
</comment>
<protein>
    <submittedName>
        <fullName evidence="1">Uncharacterized protein</fullName>
    </submittedName>
</protein>
<sequence>MDRSIGSGAIRKDDDPIVLSPICKEAGGPNRSTLLPPLTTLSEGKASGRKTISLFNTKAYGIFQQRRILI</sequence>
<name>A0A7W6P9U7_9HYPH</name>
<evidence type="ECO:0000313" key="2">
    <source>
        <dbReference type="Proteomes" id="UP000530571"/>
    </source>
</evidence>
<dbReference type="RefSeq" id="WP_183482453.1">
    <property type="nucleotide sequence ID" value="NZ_JACIDZ010000001.1"/>
</dbReference>
<gene>
    <name evidence="1" type="ORF">GGR30_000627</name>
</gene>
<evidence type="ECO:0000313" key="1">
    <source>
        <dbReference type="EMBL" id="MBB4120732.1"/>
    </source>
</evidence>
<keyword evidence="2" id="KW-1185">Reference proteome</keyword>
<proteinExistence type="predicted"/>